<evidence type="ECO:0000259" key="10">
    <source>
        <dbReference type="Pfam" id="PF06280"/>
    </source>
</evidence>
<dbReference type="InterPro" id="IPR010435">
    <property type="entry name" value="C5a/SBT2-like_Fn3"/>
</dbReference>
<accession>A0A0F4ZHL5</accession>
<evidence type="ECO:0000313" key="12">
    <source>
        <dbReference type="Proteomes" id="UP000033483"/>
    </source>
</evidence>
<evidence type="ECO:0000256" key="1">
    <source>
        <dbReference type="ARBA" id="ARBA00011073"/>
    </source>
</evidence>
<feature type="active site" description="Charge relay system" evidence="6 7">
    <location>
        <position position="469"/>
    </location>
</feature>
<dbReference type="GO" id="GO:0006508">
    <property type="term" value="P:proteolysis"/>
    <property type="evidence" value="ECO:0007669"/>
    <property type="project" value="UniProtKB-KW"/>
</dbReference>
<comment type="caution">
    <text evidence="11">The sequence shown here is derived from an EMBL/GenBank/DDBJ whole genome shotgun (WGS) entry which is preliminary data.</text>
</comment>
<dbReference type="InterPro" id="IPR046450">
    <property type="entry name" value="PA_dom_sf"/>
</dbReference>
<dbReference type="InterPro" id="IPR034187">
    <property type="entry name" value="Peptidases_S8_5"/>
</dbReference>
<evidence type="ECO:0000256" key="5">
    <source>
        <dbReference type="ARBA" id="ARBA00022825"/>
    </source>
</evidence>
<dbReference type="InterPro" id="IPR036852">
    <property type="entry name" value="Peptidase_S8/S53_dom_sf"/>
</dbReference>
<name>A0A0F4ZHL5_9PEZI</name>
<dbReference type="Proteomes" id="UP000033483">
    <property type="component" value="Unassembled WGS sequence"/>
</dbReference>
<feature type="active site" description="Charge relay system" evidence="6 7">
    <location>
        <position position="152"/>
    </location>
</feature>
<dbReference type="PROSITE" id="PS51892">
    <property type="entry name" value="SUBTILASE"/>
    <property type="match status" value="1"/>
</dbReference>
<evidence type="ECO:0000256" key="8">
    <source>
        <dbReference type="RuleBase" id="RU003355"/>
    </source>
</evidence>
<feature type="domain" description="Peptidase S8/S53" evidence="9">
    <location>
        <begin position="93"/>
        <end position="488"/>
    </location>
</feature>
<organism evidence="11 12">
    <name type="scientific">Thielaviopsis punctulata</name>
    <dbReference type="NCBI Taxonomy" id="72032"/>
    <lineage>
        <taxon>Eukaryota</taxon>
        <taxon>Fungi</taxon>
        <taxon>Dikarya</taxon>
        <taxon>Ascomycota</taxon>
        <taxon>Pezizomycotina</taxon>
        <taxon>Sordariomycetes</taxon>
        <taxon>Hypocreomycetidae</taxon>
        <taxon>Microascales</taxon>
        <taxon>Ceratocystidaceae</taxon>
        <taxon>Thielaviopsis</taxon>
    </lineage>
</organism>
<keyword evidence="12" id="KW-1185">Reference proteome</keyword>
<dbReference type="PANTHER" id="PTHR43399:SF4">
    <property type="entry name" value="CELL WALL-ASSOCIATED PROTEASE"/>
    <property type="match status" value="1"/>
</dbReference>
<dbReference type="InterPro" id="IPR000209">
    <property type="entry name" value="Peptidase_S8/S53_dom"/>
</dbReference>
<evidence type="ECO:0000256" key="4">
    <source>
        <dbReference type="ARBA" id="ARBA00022801"/>
    </source>
</evidence>
<evidence type="ECO:0000256" key="6">
    <source>
        <dbReference type="PIRSR" id="PIRSR615500-1"/>
    </source>
</evidence>
<dbReference type="InterPro" id="IPR023828">
    <property type="entry name" value="Peptidase_S8_Ser-AS"/>
</dbReference>
<comment type="similarity">
    <text evidence="1 7 8">Belongs to the peptidase S8 family.</text>
</comment>
<gene>
    <name evidence="11" type="ORF">TD95_001363</name>
</gene>
<evidence type="ECO:0000256" key="3">
    <source>
        <dbReference type="ARBA" id="ARBA00022729"/>
    </source>
</evidence>
<dbReference type="PANTHER" id="PTHR43399">
    <property type="entry name" value="SUBTILISIN-RELATED"/>
    <property type="match status" value="1"/>
</dbReference>
<reference evidence="11 12" key="1">
    <citation type="submission" date="2015-03" db="EMBL/GenBank/DDBJ databases">
        <authorList>
            <person name="Radwan O."/>
            <person name="Al-Naeli F.A."/>
            <person name="Rendon G.A."/>
            <person name="Fields C."/>
        </authorList>
    </citation>
    <scope>NUCLEOTIDE SEQUENCE [LARGE SCALE GENOMIC DNA]</scope>
    <source>
        <strain evidence="11">CR-DP1</strain>
    </source>
</reference>
<protein>
    <submittedName>
        <fullName evidence="11">Uncharacterized protein</fullName>
    </submittedName>
</protein>
<dbReference type="AlphaFoldDB" id="A0A0F4ZHL5"/>
<dbReference type="PRINTS" id="PR00723">
    <property type="entry name" value="SUBTILISIN"/>
</dbReference>
<dbReference type="PROSITE" id="PS00137">
    <property type="entry name" value="SUBTILASE_HIS"/>
    <property type="match status" value="1"/>
</dbReference>
<keyword evidence="5 7" id="KW-0720">Serine protease</keyword>
<dbReference type="InterPro" id="IPR022398">
    <property type="entry name" value="Peptidase_S8_His-AS"/>
</dbReference>
<dbReference type="InterPro" id="IPR051048">
    <property type="entry name" value="Peptidase_S8/S53_subtilisin"/>
</dbReference>
<keyword evidence="2 7" id="KW-0645">Protease</keyword>
<proteinExistence type="inferred from homology"/>
<dbReference type="Pfam" id="PF00082">
    <property type="entry name" value="Peptidase_S8"/>
    <property type="match status" value="1"/>
</dbReference>
<dbReference type="SUPFAM" id="SSF52025">
    <property type="entry name" value="PA domain"/>
    <property type="match status" value="1"/>
</dbReference>
<dbReference type="Pfam" id="PF06280">
    <property type="entry name" value="fn3_5"/>
    <property type="match status" value="1"/>
</dbReference>
<dbReference type="GO" id="GO:0004252">
    <property type="term" value="F:serine-type endopeptidase activity"/>
    <property type="evidence" value="ECO:0007669"/>
    <property type="project" value="UniProtKB-UniRule"/>
</dbReference>
<feature type="active site" description="Charge relay system" evidence="6 7">
    <location>
        <position position="102"/>
    </location>
</feature>
<evidence type="ECO:0000256" key="7">
    <source>
        <dbReference type="PROSITE-ProRule" id="PRU01240"/>
    </source>
</evidence>
<dbReference type="GO" id="GO:0016020">
    <property type="term" value="C:membrane"/>
    <property type="evidence" value="ECO:0007669"/>
    <property type="project" value="InterPro"/>
</dbReference>
<dbReference type="PROSITE" id="PS00136">
    <property type="entry name" value="SUBTILASE_ASP"/>
    <property type="match status" value="1"/>
</dbReference>
<dbReference type="SUPFAM" id="SSF52743">
    <property type="entry name" value="Subtilisin-like"/>
    <property type="match status" value="1"/>
</dbReference>
<dbReference type="CDD" id="cd07489">
    <property type="entry name" value="Peptidases_S8_5"/>
    <property type="match status" value="1"/>
</dbReference>
<evidence type="ECO:0000313" key="11">
    <source>
        <dbReference type="EMBL" id="KKA29675.1"/>
    </source>
</evidence>
<feature type="non-terminal residue" evidence="11">
    <location>
        <position position="1"/>
    </location>
</feature>
<keyword evidence="4 7" id="KW-0378">Hydrolase</keyword>
<dbReference type="InterPro" id="IPR015500">
    <property type="entry name" value="Peptidase_S8_subtilisin-rel"/>
</dbReference>
<sequence>IQHVTRLSTRSQDLTISRTYNHDLFKGASVESSVLTEGDIEKLEGVKKVWKNNLVTFNAPQIATKFADDAASPAYSQHNITGVQKLHDMGILGQGVKIAIVDTGVQYTHPALGGCFGEGCKIAGGYDLVGNGAWPDSGSQEPDDDPMDMQFHGTHVSGIIGGQTDNWQGVAPNASLYVYKIFSSSKITDEATIIEAFLRAESDGVDVISCSVGSILGWAENAWAVVSNRLVTEKGVVISIAASNSGSVGPFFSTSGASAEHVLSVASIEGEVSAQPAMTATFSVRNQTHTAKIGYVPSTKWFDQSVVDWPLVPMSLNTSIEKEACLPYPPGWRNLTGVIPLVRRGGCPMMTKQANLAALGATKILLYNDHSAIASLYTSNAASQVGLMEASAGAAIIAAYRAGGRVTASFSAGPYDIVSMPRASASLPSEFTSWGGLYDLQLKPDVAAPGGNIWSTLPTDIYGVLSGTSMAAPYAAGVAALWVCRHGGRAKRGMNTGMEVMQRMRSTAQSVRWWDGQRDDFAPPIQVGTGVVDAYGLVTHSSRVVGSAMEMNDTVHFSASHDFTVTNEYDQEVTYEFGLEAAAGVEMLDEWNPDYASPMIKTLDRLIPLKMPVNASLPPTLTLAPGRSANLSVTFAPVQGWNETLLPLYSGKVTVHSSLGERFGIPYMGLAASLRKEFDAFWLQGWPRATVTSQYLDIWSHPEVDNNVWGENQSYIILQTLAKWGTRELRFDIYEPGFTEANWTYPPTVGSYGYLGSAAFWEGSSNMYFNRFLASSDPDSSISFPEINMARNGDTGVYSAVFFWFGKLANGSQIEPGQYDLRIAALKPFGDQHKSGDWDVYKTPTITVTGKYNKTMPQR</sequence>
<dbReference type="Gene3D" id="3.50.30.30">
    <property type="match status" value="1"/>
</dbReference>
<evidence type="ECO:0000256" key="2">
    <source>
        <dbReference type="ARBA" id="ARBA00022670"/>
    </source>
</evidence>
<evidence type="ECO:0000259" key="9">
    <source>
        <dbReference type="Pfam" id="PF00082"/>
    </source>
</evidence>
<feature type="domain" description="C5a peptidase/Subtilisin-like protease SBT2-like Fn3-like" evidence="10">
    <location>
        <begin position="550"/>
        <end position="668"/>
    </location>
</feature>
<dbReference type="Gene3D" id="3.40.50.200">
    <property type="entry name" value="Peptidase S8/S53 domain"/>
    <property type="match status" value="1"/>
</dbReference>
<keyword evidence="3" id="KW-0732">Signal</keyword>
<dbReference type="InterPro" id="IPR023827">
    <property type="entry name" value="Peptidase_S8_Asp-AS"/>
</dbReference>
<dbReference type="OrthoDB" id="10256524at2759"/>
<dbReference type="PROSITE" id="PS00138">
    <property type="entry name" value="SUBTILASE_SER"/>
    <property type="match status" value="1"/>
</dbReference>
<dbReference type="EMBL" id="LAEV01000758">
    <property type="protein sequence ID" value="KKA29675.1"/>
    <property type="molecule type" value="Genomic_DNA"/>
</dbReference>